<dbReference type="InterPro" id="IPR003362">
    <property type="entry name" value="Bact_transf"/>
</dbReference>
<dbReference type="AlphaFoldDB" id="E1SW36"/>
<accession>E1SW36</accession>
<dbReference type="RefSeq" id="WP_013343642.1">
    <property type="nucleotide sequence ID" value="NC_014541.1"/>
</dbReference>
<dbReference type="PANTHER" id="PTHR30576">
    <property type="entry name" value="COLANIC BIOSYNTHESIS UDP-GLUCOSE LIPID CARRIER TRANSFERASE"/>
    <property type="match status" value="1"/>
</dbReference>
<dbReference type="HOGENOM" id="CLU_833532_0_0_6"/>
<organism evidence="3 4">
    <name type="scientific">Ferrimonas balearica (strain DSM 9799 / CCM 4581 / KCTC 23876 / PAT)</name>
    <dbReference type="NCBI Taxonomy" id="550540"/>
    <lineage>
        <taxon>Bacteria</taxon>
        <taxon>Pseudomonadati</taxon>
        <taxon>Pseudomonadota</taxon>
        <taxon>Gammaproteobacteria</taxon>
        <taxon>Alteromonadales</taxon>
        <taxon>Ferrimonadaceae</taxon>
        <taxon>Ferrimonas</taxon>
    </lineage>
</organism>
<dbReference type="Proteomes" id="UP000006683">
    <property type="component" value="Chromosome"/>
</dbReference>
<dbReference type="GO" id="GO:0016780">
    <property type="term" value="F:phosphotransferase activity, for other substituted phosphate groups"/>
    <property type="evidence" value="ECO:0007669"/>
    <property type="project" value="TreeGrafter"/>
</dbReference>
<dbReference type="KEGG" id="fbl:Fbal_0122"/>
<dbReference type="STRING" id="550540.Fbal_0122"/>
<evidence type="ECO:0000313" key="4">
    <source>
        <dbReference type="Proteomes" id="UP000006683"/>
    </source>
</evidence>
<protein>
    <submittedName>
        <fullName evidence="3">Sugar transferase</fullName>
    </submittedName>
</protein>
<dbReference type="GeneID" id="67184007"/>
<evidence type="ECO:0000313" key="3">
    <source>
        <dbReference type="EMBL" id="ADN74336.1"/>
    </source>
</evidence>
<proteinExistence type="inferred from homology"/>
<name>E1SW36_FERBD</name>
<feature type="domain" description="Bacterial sugar transferase" evidence="2">
    <location>
        <begin position="20"/>
        <end position="197"/>
    </location>
</feature>
<evidence type="ECO:0000256" key="1">
    <source>
        <dbReference type="ARBA" id="ARBA00006464"/>
    </source>
</evidence>
<dbReference type="eggNOG" id="COG2148">
    <property type="taxonomic scope" value="Bacteria"/>
</dbReference>
<dbReference type="EMBL" id="CP002209">
    <property type="protein sequence ID" value="ADN74336.1"/>
    <property type="molecule type" value="Genomic_DNA"/>
</dbReference>
<keyword evidence="4" id="KW-1185">Reference proteome</keyword>
<dbReference type="PANTHER" id="PTHR30576:SF0">
    <property type="entry name" value="UNDECAPRENYL-PHOSPHATE N-ACETYLGALACTOSAMINYL 1-PHOSPHATE TRANSFERASE-RELATED"/>
    <property type="match status" value="1"/>
</dbReference>
<evidence type="ECO:0000259" key="2">
    <source>
        <dbReference type="Pfam" id="PF02397"/>
    </source>
</evidence>
<keyword evidence="3" id="KW-0808">Transferase</keyword>
<sequence>MSQIVSRSISALFPKQRWSRTLELTAAWLMLLCALPMGLVFALIIKLQDGGPVFYRGTRLGKDRKLFTLYKFRTLVPNAEAIIGANLLKPSQQLETPFGKFLRDTHLDELPQVLCVIKGDMALIGPRPERPAVYETMCREIPFYDHRFRVAPGMLGYSQLFTPHGTDKRIRSFIDNVYINRRRLHSDLLFFFQASLVLTQRLVRHCWRLLKITGGRVMFGQQWSERRHTRRHKPRYAKVHIQCQPPVQGHIVNITYDAMLIALSHPLENPEAELELVLRTHFIRKARFRTKLCRVRGTVISARSTPEEPHCYLVRIAEATPLNRYFLSKYFMS</sequence>
<comment type="similarity">
    <text evidence="1">Belongs to the bacterial sugar transferase family.</text>
</comment>
<dbReference type="OrthoDB" id="9808602at2"/>
<dbReference type="Pfam" id="PF02397">
    <property type="entry name" value="Bac_transf"/>
    <property type="match status" value="1"/>
</dbReference>
<gene>
    <name evidence="3" type="ordered locus">Fbal_0122</name>
</gene>
<reference evidence="3 4" key="1">
    <citation type="journal article" date="2010" name="Stand. Genomic Sci.">
        <title>Complete genome sequence of Ferrimonas balearica type strain (PAT).</title>
        <authorList>
            <person name="Nolan M."/>
            <person name="Sikorski J."/>
            <person name="Davenport K."/>
            <person name="Lucas S."/>
            <person name="Glavina Del Rio T."/>
            <person name="Tice H."/>
            <person name="Cheng J."/>
            <person name="Goodwin L."/>
            <person name="Pitluck S."/>
            <person name="Liolios K."/>
            <person name="Ivanova N."/>
            <person name="Mavromatis K."/>
            <person name="Ovchinnikova G."/>
            <person name="Pati A."/>
            <person name="Chen A."/>
            <person name="Palaniappan K."/>
            <person name="Land M."/>
            <person name="Hauser L."/>
            <person name="Chang Y."/>
            <person name="Jeffries C."/>
            <person name="Tapia R."/>
            <person name="Brettin T."/>
            <person name="Detter J."/>
            <person name="Han C."/>
            <person name="Yasawong M."/>
            <person name="Rohde M."/>
            <person name="Tindall B."/>
            <person name="Goker M."/>
            <person name="Woyke T."/>
            <person name="Bristow J."/>
            <person name="Eisen J."/>
            <person name="Markowitz V."/>
            <person name="Hugenholtz P."/>
            <person name="Kyrpides N."/>
            <person name="Klenk H."/>
            <person name="Lapidus A."/>
        </authorList>
    </citation>
    <scope>NUCLEOTIDE SEQUENCE [LARGE SCALE GENOMIC DNA]</scope>
    <source>
        <strain evidence="4">DSM 9799 / CCM 4581 / KCTC 23876 / PAT</strain>
    </source>
</reference>